<proteinExistence type="predicted"/>
<evidence type="ECO:0000256" key="1">
    <source>
        <dbReference type="ARBA" id="ARBA00023015"/>
    </source>
</evidence>
<dbReference type="GO" id="GO:0000976">
    <property type="term" value="F:transcription cis-regulatory region binding"/>
    <property type="evidence" value="ECO:0007669"/>
    <property type="project" value="TreeGrafter"/>
</dbReference>
<dbReference type="EMBL" id="UGSC01000001">
    <property type="protein sequence ID" value="SUA69787.1"/>
    <property type="molecule type" value="Genomic_DNA"/>
</dbReference>
<dbReference type="InterPro" id="IPR046335">
    <property type="entry name" value="LacI/GalR-like_sensor"/>
</dbReference>
<dbReference type="Gene3D" id="3.40.50.2300">
    <property type="match status" value="2"/>
</dbReference>
<dbReference type="Gene3D" id="1.10.260.40">
    <property type="entry name" value="lambda repressor-like DNA-binding domains"/>
    <property type="match status" value="1"/>
</dbReference>
<evidence type="ECO:0000256" key="4">
    <source>
        <dbReference type="SAM" id="Phobius"/>
    </source>
</evidence>
<dbReference type="Pfam" id="PF00356">
    <property type="entry name" value="LacI"/>
    <property type="match status" value="1"/>
</dbReference>
<dbReference type="Proteomes" id="UP000254400">
    <property type="component" value="Unassembled WGS sequence"/>
</dbReference>
<dbReference type="RefSeq" id="WP_019687318.1">
    <property type="nucleotide sequence ID" value="NZ_CP036496.1"/>
</dbReference>
<evidence type="ECO:0000313" key="7">
    <source>
        <dbReference type="Proteomes" id="UP000254400"/>
    </source>
</evidence>
<evidence type="ECO:0000256" key="3">
    <source>
        <dbReference type="ARBA" id="ARBA00023163"/>
    </source>
</evidence>
<dbReference type="SUPFAM" id="SSF53822">
    <property type="entry name" value="Periplasmic binding protein-like I"/>
    <property type="match status" value="1"/>
</dbReference>
<dbReference type="InterPro" id="IPR010982">
    <property type="entry name" value="Lambda_DNA-bd_dom_sf"/>
</dbReference>
<sequence>MANIQEIADLAGVSTATVSRVINKHPYVRESTRQKVLRIMEELDYVPNANAISLKKGETRLIGIIATSFSSIIVTFVQAFIVFAERHGFNISLFITNEDPEKELVALEMLKRKQLDAILCLIRSNSWDIIESYAQYGPIVTWQRVLNEKLPSVFMEQYQIYFNGLEYLYSKGYRKILSVYPMTEGLNTRERIRAHRDFVQKHQLNANQFPHIEEKLSVPDGEELADWWISQKDRPDAIFCANDEVAAGLAKALRTSGFSIPGDLGIMGFNNSVPAQLLDLTTINYPVGLQAENAFIIIRNKLNQTENALNSLEFTLVERKST</sequence>
<evidence type="ECO:0000256" key="2">
    <source>
        <dbReference type="ARBA" id="ARBA00023125"/>
    </source>
</evidence>
<dbReference type="SUPFAM" id="SSF47413">
    <property type="entry name" value="lambda repressor-like DNA-binding domains"/>
    <property type="match status" value="1"/>
</dbReference>
<gene>
    <name evidence="6" type="primary">ccpB_1</name>
    <name evidence="6" type="ORF">NCTC10343_02653</name>
</gene>
<keyword evidence="3" id="KW-0804">Transcription</keyword>
<dbReference type="PANTHER" id="PTHR30146">
    <property type="entry name" value="LACI-RELATED TRANSCRIPTIONAL REPRESSOR"/>
    <property type="match status" value="1"/>
</dbReference>
<dbReference type="GeneID" id="93346041"/>
<reference evidence="6 7" key="1">
    <citation type="submission" date="2018-06" db="EMBL/GenBank/DDBJ databases">
        <authorList>
            <consortium name="Pathogen Informatics"/>
            <person name="Doyle S."/>
        </authorList>
    </citation>
    <scope>NUCLEOTIDE SEQUENCE [LARGE SCALE GENOMIC DNA]</scope>
    <source>
        <strain evidence="6 7">NCTC10343</strain>
    </source>
</reference>
<dbReference type="PANTHER" id="PTHR30146:SF105">
    <property type="entry name" value="CATABOLITE CONTROL PROTEIN B"/>
    <property type="match status" value="1"/>
</dbReference>
<dbReference type="CDD" id="cd06286">
    <property type="entry name" value="PBP1_CcpB-like"/>
    <property type="match status" value="1"/>
</dbReference>
<dbReference type="CDD" id="cd01392">
    <property type="entry name" value="HTH_LacI"/>
    <property type="match status" value="1"/>
</dbReference>
<protein>
    <submittedName>
        <fullName evidence="6">Transcriptional regulator</fullName>
    </submittedName>
</protein>
<dbReference type="InterPro" id="IPR000843">
    <property type="entry name" value="HTH_LacI"/>
</dbReference>
<dbReference type="GO" id="GO:0003700">
    <property type="term" value="F:DNA-binding transcription factor activity"/>
    <property type="evidence" value="ECO:0007669"/>
    <property type="project" value="TreeGrafter"/>
</dbReference>
<keyword evidence="4" id="KW-1133">Transmembrane helix</keyword>
<evidence type="ECO:0000259" key="5">
    <source>
        <dbReference type="PROSITE" id="PS50932"/>
    </source>
</evidence>
<dbReference type="InterPro" id="IPR028082">
    <property type="entry name" value="Peripla_BP_I"/>
</dbReference>
<keyword evidence="4" id="KW-0472">Membrane</keyword>
<dbReference type="SMART" id="SM00354">
    <property type="entry name" value="HTH_LACI"/>
    <property type="match status" value="1"/>
</dbReference>
<dbReference type="PROSITE" id="PS00356">
    <property type="entry name" value="HTH_LACI_1"/>
    <property type="match status" value="1"/>
</dbReference>
<feature type="domain" description="HTH lacI-type" evidence="5">
    <location>
        <begin position="2"/>
        <end position="56"/>
    </location>
</feature>
<keyword evidence="2" id="KW-0238">DNA-binding</keyword>
<name>A0A378Y0B9_PAEPO</name>
<organism evidence="6 7">
    <name type="scientific">Paenibacillus polymyxa</name>
    <name type="common">Bacillus polymyxa</name>
    <dbReference type="NCBI Taxonomy" id="1406"/>
    <lineage>
        <taxon>Bacteria</taxon>
        <taxon>Bacillati</taxon>
        <taxon>Bacillota</taxon>
        <taxon>Bacilli</taxon>
        <taxon>Bacillales</taxon>
        <taxon>Paenibacillaceae</taxon>
        <taxon>Paenibacillus</taxon>
    </lineage>
</organism>
<feature type="transmembrane region" description="Helical" evidence="4">
    <location>
        <begin position="61"/>
        <end position="84"/>
    </location>
</feature>
<accession>A0A378Y0B9</accession>
<keyword evidence="1" id="KW-0805">Transcription regulation</keyword>
<dbReference type="AlphaFoldDB" id="A0A378Y0B9"/>
<dbReference type="Pfam" id="PF13377">
    <property type="entry name" value="Peripla_BP_3"/>
    <property type="match status" value="1"/>
</dbReference>
<evidence type="ECO:0000313" key="6">
    <source>
        <dbReference type="EMBL" id="SUA69787.1"/>
    </source>
</evidence>
<dbReference type="PROSITE" id="PS50932">
    <property type="entry name" value="HTH_LACI_2"/>
    <property type="match status" value="1"/>
</dbReference>
<keyword evidence="4" id="KW-0812">Transmembrane</keyword>